<feature type="binding site" evidence="10">
    <location>
        <position position="179"/>
    </location>
    <ligand>
        <name>Zn(2+)</name>
        <dbReference type="ChEBI" id="CHEBI:29105"/>
    </ligand>
</feature>
<feature type="binding site" evidence="10">
    <location>
        <position position="64"/>
    </location>
    <ligand>
        <name>Zn(2+)</name>
        <dbReference type="ChEBI" id="CHEBI:29105"/>
    </ligand>
</feature>
<comment type="caution">
    <text evidence="12">The sequence shown here is derived from an EMBL/GenBank/DDBJ whole genome shotgun (WGS) entry which is preliminary data.</text>
</comment>
<feature type="binding site" evidence="10">
    <location>
        <position position="60"/>
    </location>
    <ligand>
        <name>Zn(2+)</name>
        <dbReference type="ChEBI" id="CHEBI:29105"/>
    </ligand>
</feature>
<comment type="cofactor">
    <cofactor evidence="10">
        <name>Zn(2+)</name>
        <dbReference type="ChEBI" id="CHEBI:29105"/>
    </cofactor>
    <text evidence="10">Binds 1 zinc ion per subunit.</text>
</comment>
<evidence type="ECO:0000256" key="3">
    <source>
        <dbReference type="ARBA" id="ARBA00004496"/>
    </source>
</evidence>
<evidence type="ECO:0000256" key="5">
    <source>
        <dbReference type="ARBA" id="ARBA00022490"/>
    </source>
</evidence>
<keyword evidence="6 10" id="KW-0479">Metal-binding</keyword>
<keyword evidence="9 10" id="KW-0119">Carbohydrate metabolism</keyword>
<evidence type="ECO:0000259" key="11">
    <source>
        <dbReference type="PROSITE" id="PS51464"/>
    </source>
</evidence>
<comment type="pathway">
    <text evidence="10">Carbohydrate biosynthesis; D-glycero-D-manno-heptose 7-phosphate biosynthesis; D-glycero-alpha-D-manno-heptose 7-phosphate and D-glycero-beta-D-manno-heptose 7-phosphate from sedoheptulose 7-phosphate: step 1/1.</text>
</comment>
<evidence type="ECO:0000256" key="4">
    <source>
        <dbReference type="ARBA" id="ARBA00009894"/>
    </source>
</evidence>
<name>A0ABU1UU39_9GAMM</name>
<feature type="binding site" evidence="10">
    <location>
        <begin position="119"/>
        <end position="121"/>
    </location>
    <ligand>
        <name>substrate</name>
    </ligand>
</feature>
<keyword evidence="7 10" id="KW-0862">Zinc</keyword>
<evidence type="ECO:0000256" key="8">
    <source>
        <dbReference type="ARBA" id="ARBA00023235"/>
    </source>
</evidence>
<evidence type="ECO:0000256" key="2">
    <source>
        <dbReference type="ARBA" id="ARBA00003172"/>
    </source>
</evidence>
<dbReference type="InterPro" id="IPR035461">
    <property type="entry name" value="GmhA/DiaA"/>
</dbReference>
<dbReference type="HAMAP" id="MF_00067">
    <property type="entry name" value="GmhA"/>
    <property type="match status" value="1"/>
</dbReference>
<comment type="subunit">
    <text evidence="10">Homotetramer.</text>
</comment>
<dbReference type="PANTHER" id="PTHR30390:SF6">
    <property type="entry name" value="DNAA INITIATOR-ASSOCIATING PROTEIN DIAA"/>
    <property type="match status" value="1"/>
</dbReference>
<dbReference type="RefSeq" id="WP_310068634.1">
    <property type="nucleotide sequence ID" value="NZ_JAVDVX010000001.1"/>
</dbReference>
<keyword evidence="5 10" id="KW-0963">Cytoplasm</keyword>
<feature type="binding site" evidence="10">
    <location>
        <begin position="51"/>
        <end position="53"/>
    </location>
    <ligand>
        <name>substrate</name>
    </ligand>
</feature>
<feature type="binding site" evidence="10">
    <location>
        <position position="124"/>
    </location>
    <ligand>
        <name>substrate</name>
    </ligand>
</feature>
<dbReference type="Pfam" id="PF13580">
    <property type="entry name" value="SIS_2"/>
    <property type="match status" value="1"/>
</dbReference>
<comment type="function">
    <text evidence="2 10">Catalyzes the isomerization of sedoheptulose 7-phosphate in D-glycero-D-manno-heptose 7-phosphate.</text>
</comment>
<evidence type="ECO:0000313" key="12">
    <source>
        <dbReference type="EMBL" id="MDR7088689.1"/>
    </source>
</evidence>
<dbReference type="Proteomes" id="UP001253595">
    <property type="component" value="Unassembled WGS sequence"/>
</dbReference>
<dbReference type="Gene3D" id="3.40.50.10490">
    <property type="entry name" value="Glucose-6-phosphate isomerase like protein, domain 1"/>
    <property type="match status" value="1"/>
</dbReference>
<evidence type="ECO:0000256" key="9">
    <source>
        <dbReference type="ARBA" id="ARBA00023277"/>
    </source>
</evidence>
<sequence>MIHFIEKELSKLATLIADIQADKALLNQVVQSAETIVATLRNGGKVLIAGNGGSAADAQHIAGEFVSRFHYDRPGLAAIALTTDTSILTAIGNDYGYERLFSRQVQALGREGDVFIGISTSGNSANVIAAFEEAHKLQLTTIGFTGVMGGKMADMCDITLRMPSKETPKIQEGHIAIGHIICGLVEAAMFPRNE</sequence>
<feature type="binding site" evidence="10">
    <location>
        <position position="171"/>
    </location>
    <ligand>
        <name>Zn(2+)</name>
        <dbReference type="ChEBI" id="CHEBI:29105"/>
    </ligand>
</feature>
<dbReference type="InterPro" id="IPR046348">
    <property type="entry name" value="SIS_dom_sf"/>
</dbReference>
<evidence type="ECO:0000256" key="1">
    <source>
        <dbReference type="ARBA" id="ARBA00000348"/>
    </source>
</evidence>
<dbReference type="SUPFAM" id="SSF53697">
    <property type="entry name" value="SIS domain"/>
    <property type="match status" value="1"/>
</dbReference>
<comment type="miscellaneous">
    <text evidence="10">The reaction produces a racemic mixture of D-glycero-alpha-D-manno-heptose 7-phosphate and D-glycero-beta-D-manno-heptose 7-phosphate.</text>
</comment>
<reference evidence="12 13" key="1">
    <citation type="submission" date="2023-07" db="EMBL/GenBank/DDBJ databases">
        <title>Sorghum-associated microbial communities from plants grown in Nebraska, USA.</title>
        <authorList>
            <person name="Schachtman D."/>
        </authorList>
    </citation>
    <scope>NUCLEOTIDE SEQUENCE [LARGE SCALE GENOMIC DNA]</scope>
    <source>
        <strain evidence="12 13">BE190</strain>
    </source>
</reference>
<evidence type="ECO:0000256" key="10">
    <source>
        <dbReference type="HAMAP-Rule" id="MF_00067"/>
    </source>
</evidence>
<dbReference type="InterPro" id="IPR001347">
    <property type="entry name" value="SIS_dom"/>
</dbReference>
<feature type="binding site" evidence="10">
    <location>
        <position position="171"/>
    </location>
    <ligand>
        <name>substrate</name>
    </ligand>
</feature>
<accession>A0ABU1UU39</accession>
<dbReference type="EMBL" id="JAVDVX010000001">
    <property type="protein sequence ID" value="MDR7088689.1"/>
    <property type="molecule type" value="Genomic_DNA"/>
</dbReference>
<dbReference type="PANTHER" id="PTHR30390">
    <property type="entry name" value="SEDOHEPTULOSE 7-PHOSPHATE ISOMERASE / DNAA INITIATOR-ASSOCIATING FACTOR FOR REPLICATION INITIATION"/>
    <property type="match status" value="1"/>
</dbReference>
<evidence type="ECO:0000313" key="13">
    <source>
        <dbReference type="Proteomes" id="UP001253595"/>
    </source>
</evidence>
<gene>
    <name evidence="10" type="primary">gmhA</name>
    <name evidence="12" type="ORF">J2X05_000692</name>
</gene>
<dbReference type="EC" id="5.3.1.28" evidence="10"/>
<dbReference type="PROSITE" id="PS51464">
    <property type="entry name" value="SIS"/>
    <property type="match status" value="1"/>
</dbReference>
<evidence type="ECO:0000256" key="7">
    <source>
        <dbReference type="ARBA" id="ARBA00022833"/>
    </source>
</evidence>
<comment type="similarity">
    <text evidence="4 10">Belongs to the SIS family. GmhA subfamily.</text>
</comment>
<protein>
    <recommendedName>
        <fullName evidence="10">Phosphoheptose isomerase</fullName>
        <ecNumber evidence="10">5.3.1.28</ecNumber>
    </recommendedName>
    <alternativeName>
        <fullName evidence="10">Sedoheptulose 7-phosphate isomerase</fullName>
    </alternativeName>
</protein>
<dbReference type="CDD" id="cd05006">
    <property type="entry name" value="SIS_GmhA"/>
    <property type="match status" value="1"/>
</dbReference>
<proteinExistence type="inferred from homology"/>
<comment type="subcellular location">
    <subcellularLocation>
        <location evidence="3 10">Cytoplasm</location>
    </subcellularLocation>
</comment>
<evidence type="ECO:0000256" key="6">
    <source>
        <dbReference type="ARBA" id="ARBA00022723"/>
    </source>
</evidence>
<keyword evidence="8 10" id="KW-0413">Isomerase</keyword>
<dbReference type="GO" id="GO:0016853">
    <property type="term" value="F:isomerase activity"/>
    <property type="evidence" value="ECO:0007669"/>
    <property type="project" value="UniProtKB-KW"/>
</dbReference>
<feature type="binding site" evidence="10">
    <location>
        <begin position="93"/>
        <end position="94"/>
    </location>
    <ligand>
        <name>substrate</name>
    </ligand>
</feature>
<feature type="domain" description="SIS" evidence="11">
    <location>
        <begin position="36"/>
        <end position="194"/>
    </location>
</feature>
<keyword evidence="13" id="KW-1185">Reference proteome</keyword>
<comment type="catalytic activity">
    <reaction evidence="1 10">
        <text>2 D-sedoheptulose 7-phosphate = D-glycero-alpha-D-manno-heptose 7-phosphate + D-glycero-beta-D-manno-heptose 7-phosphate</text>
        <dbReference type="Rhea" id="RHEA:27489"/>
        <dbReference type="ChEBI" id="CHEBI:57483"/>
        <dbReference type="ChEBI" id="CHEBI:60203"/>
        <dbReference type="ChEBI" id="CHEBI:60204"/>
        <dbReference type="EC" id="5.3.1.28"/>
    </reaction>
</comment>
<feature type="binding site" evidence="10">
    <location>
        <position position="64"/>
    </location>
    <ligand>
        <name>substrate</name>
    </ligand>
</feature>
<organism evidence="12 13">
    <name type="scientific">Cellvibrio fibrivorans</name>
    <dbReference type="NCBI Taxonomy" id="126350"/>
    <lineage>
        <taxon>Bacteria</taxon>
        <taxon>Pseudomonadati</taxon>
        <taxon>Pseudomonadota</taxon>
        <taxon>Gammaproteobacteria</taxon>
        <taxon>Cellvibrionales</taxon>
        <taxon>Cellvibrionaceae</taxon>
        <taxon>Cellvibrio</taxon>
    </lineage>
</organism>
<dbReference type="InterPro" id="IPR050099">
    <property type="entry name" value="SIS_GmhA/DiaA_subfam"/>
</dbReference>
<dbReference type="InterPro" id="IPR004515">
    <property type="entry name" value="Phosphoheptose_Isoase"/>
</dbReference>